<dbReference type="PANTHER" id="PTHR24559">
    <property type="entry name" value="TRANSPOSON TY3-I GAG-POL POLYPROTEIN"/>
    <property type="match status" value="1"/>
</dbReference>
<dbReference type="SUPFAM" id="SSF53098">
    <property type="entry name" value="Ribonuclease H-like"/>
    <property type="match status" value="1"/>
</dbReference>
<accession>A0A699I066</accession>
<dbReference type="Gene3D" id="3.30.420.10">
    <property type="entry name" value="Ribonuclease H-like superfamily/Ribonuclease H"/>
    <property type="match status" value="1"/>
</dbReference>
<organism evidence="4">
    <name type="scientific">Tanacetum cinerariifolium</name>
    <name type="common">Dalmatian daisy</name>
    <name type="synonym">Chrysanthemum cinerariifolium</name>
    <dbReference type="NCBI Taxonomy" id="118510"/>
    <lineage>
        <taxon>Eukaryota</taxon>
        <taxon>Viridiplantae</taxon>
        <taxon>Streptophyta</taxon>
        <taxon>Embryophyta</taxon>
        <taxon>Tracheophyta</taxon>
        <taxon>Spermatophyta</taxon>
        <taxon>Magnoliopsida</taxon>
        <taxon>eudicotyledons</taxon>
        <taxon>Gunneridae</taxon>
        <taxon>Pentapetalae</taxon>
        <taxon>asterids</taxon>
        <taxon>campanulids</taxon>
        <taxon>Asterales</taxon>
        <taxon>Asteraceae</taxon>
        <taxon>Asteroideae</taxon>
        <taxon>Anthemideae</taxon>
        <taxon>Anthemidinae</taxon>
        <taxon>Tanacetum</taxon>
    </lineage>
</organism>
<gene>
    <name evidence="4" type="ORF">Tci_482584</name>
</gene>
<feature type="non-terminal residue" evidence="4">
    <location>
        <position position="1"/>
    </location>
</feature>
<name>A0A699I066_TANCI</name>
<dbReference type="AlphaFoldDB" id="A0A699I066"/>
<keyword evidence="4" id="KW-0695">RNA-directed DNA polymerase</keyword>
<feature type="domain" description="RNase H type-1" evidence="3">
    <location>
        <begin position="511"/>
        <end position="596"/>
    </location>
</feature>
<dbReference type="InterPro" id="IPR053134">
    <property type="entry name" value="RNA-dir_DNA_polymerase"/>
</dbReference>
<keyword evidence="4" id="KW-0548">Nucleotidyltransferase</keyword>
<dbReference type="GO" id="GO:0003964">
    <property type="term" value="F:RNA-directed DNA polymerase activity"/>
    <property type="evidence" value="ECO:0007669"/>
    <property type="project" value="UniProtKB-KW"/>
</dbReference>
<proteinExistence type="predicted"/>
<keyword evidence="4" id="KW-0808">Transferase</keyword>
<dbReference type="EMBL" id="BKCJ010241421">
    <property type="protein sequence ID" value="GEZ10611.1"/>
    <property type="molecule type" value="Genomic_DNA"/>
</dbReference>
<dbReference type="CDD" id="cd01647">
    <property type="entry name" value="RT_LTR"/>
    <property type="match status" value="1"/>
</dbReference>
<dbReference type="Gene3D" id="3.30.70.270">
    <property type="match status" value="1"/>
</dbReference>
<feature type="compositionally biased region" description="Polar residues" evidence="1">
    <location>
        <begin position="454"/>
        <end position="473"/>
    </location>
</feature>
<dbReference type="PANTHER" id="PTHR24559:SF444">
    <property type="entry name" value="REVERSE TRANSCRIPTASE DOMAIN-CONTAINING PROTEIN"/>
    <property type="match status" value="1"/>
</dbReference>
<dbReference type="InterPro" id="IPR012337">
    <property type="entry name" value="RNaseH-like_sf"/>
</dbReference>
<dbReference type="Pfam" id="PF00078">
    <property type="entry name" value="RVT_1"/>
    <property type="match status" value="1"/>
</dbReference>
<evidence type="ECO:0000256" key="1">
    <source>
        <dbReference type="SAM" id="MobiDB-lite"/>
    </source>
</evidence>
<feature type="region of interest" description="Disordered" evidence="1">
    <location>
        <begin position="30"/>
        <end position="54"/>
    </location>
</feature>
<dbReference type="InterPro" id="IPR036397">
    <property type="entry name" value="RNaseH_sf"/>
</dbReference>
<dbReference type="SUPFAM" id="SSF56672">
    <property type="entry name" value="DNA/RNA polymerases"/>
    <property type="match status" value="1"/>
</dbReference>
<evidence type="ECO:0000259" key="3">
    <source>
        <dbReference type="Pfam" id="PF13456"/>
    </source>
</evidence>
<feature type="region of interest" description="Disordered" evidence="1">
    <location>
        <begin position="452"/>
        <end position="474"/>
    </location>
</feature>
<dbReference type="GO" id="GO:0003676">
    <property type="term" value="F:nucleic acid binding"/>
    <property type="evidence" value="ECO:0007669"/>
    <property type="project" value="InterPro"/>
</dbReference>
<dbReference type="Gene3D" id="3.10.10.10">
    <property type="entry name" value="HIV Type 1 Reverse Transcriptase, subunit A, domain 1"/>
    <property type="match status" value="1"/>
</dbReference>
<sequence>NGNDKVIRRNEARIAFNNKDGLVSYRAQGSYQGHRDQGHNTPTKRPGEHKRKGRREIQNYKYDDKKQKLVERDESWKKTPIVFPPLSMEETSDEPLIIEAIMEGYLVRRVYVDHGALCEVMFKHCFKNLSPAMKSRLRSTQMDLVGFAGGVVKPIGKIELVVVFSDGGLFRRIMINFIVGSQLWSLGQWIVECRRLEQQQMVEKENSHNTLREEEGSERVDYYPLPYIDGKIESVVGFRYKCFLDAYKGYHQVQMALDDEEKTTFYTDHGTCCYTKMSFKLKNKRATYQRLVDMAFQSKIGRNLEAYVDDMIIKTNDEKVLIVDIAETFDNLRRINMKLNLKQCSFGVEEGKFLRYMVTSKGIRANPKKTKAVADMQSPWTLKEMQSLSGKKGVSGNEEVHSRAIVVNHPCNGRNDVRVSGSGNGGRECGVADKKKGKAMSDTLCQQDVFRGSPHQSHNGLATQANTKQSSSVREADQILGRVGSVQHILRAEKRHKSPSGVEFTYALLLNFTSTNNEAEYEALLARLRMARKMKVQDIDVKVDLKLVVSQINKIYLASSTSMIKHLATTKECIAEFKSFAIQNIPRNLNQKASILKRSIDRKEVSVIVEEEEDNWMTPIIRCLAVGVWPKDNEEMKALRMKINQEDENADDLCLNMDLLQERREATTIREAKYKTKIERYYNQKVSLMSFKPDEYVYRRNEASRLEDQGKLGPKWEGPYRVTEAYQNGSYKLQIMEGKEVPWTWHTINLRKCYV</sequence>
<dbReference type="InterPro" id="IPR000477">
    <property type="entry name" value="RT_dom"/>
</dbReference>
<evidence type="ECO:0000313" key="4">
    <source>
        <dbReference type="EMBL" id="GEZ10611.1"/>
    </source>
</evidence>
<comment type="caution">
    <text evidence="4">The sequence shown here is derived from an EMBL/GenBank/DDBJ whole genome shotgun (WGS) entry which is preliminary data.</text>
</comment>
<protein>
    <submittedName>
        <fullName evidence="4">Reverse transcriptase domain-containing protein</fullName>
    </submittedName>
</protein>
<reference evidence="4" key="1">
    <citation type="journal article" date="2019" name="Sci. Rep.">
        <title>Draft genome of Tanacetum cinerariifolium, the natural source of mosquito coil.</title>
        <authorList>
            <person name="Yamashiro T."/>
            <person name="Shiraishi A."/>
            <person name="Satake H."/>
            <person name="Nakayama K."/>
        </authorList>
    </citation>
    <scope>NUCLEOTIDE SEQUENCE</scope>
</reference>
<feature type="domain" description="Reverse transcriptase" evidence="2">
    <location>
        <begin position="236"/>
        <end position="354"/>
    </location>
</feature>
<dbReference type="InterPro" id="IPR043128">
    <property type="entry name" value="Rev_trsase/Diguanyl_cyclase"/>
</dbReference>
<dbReference type="InterPro" id="IPR002156">
    <property type="entry name" value="RNaseH_domain"/>
</dbReference>
<dbReference type="GO" id="GO:0004523">
    <property type="term" value="F:RNA-DNA hybrid ribonuclease activity"/>
    <property type="evidence" value="ECO:0007669"/>
    <property type="project" value="InterPro"/>
</dbReference>
<dbReference type="Pfam" id="PF13456">
    <property type="entry name" value="RVT_3"/>
    <property type="match status" value="1"/>
</dbReference>
<dbReference type="InterPro" id="IPR043502">
    <property type="entry name" value="DNA/RNA_pol_sf"/>
</dbReference>
<evidence type="ECO:0000259" key="2">
    <source>
        <dbReference type="Pfam" id="PF00078"/>
    </source>
</evidence>